<sequence>MNLSVVTLAGQQLPRNACAESTGRALRSPIPAVSPLIKVYPGTIQSMMPWDSNGLDHSKLPY</sequence>
<dbReference type="EMBL" id="MCFJ01000005">
    <property type="protein sequence ID" value="ORY66402.1"/>
    <property type="molecule type" value="Genomic_DNA"/>
</dbReference>
<gene>
    <name evidence="1" type="ORF">BCR38DRAFT_179342</name>
</gene>
<name>A0A1Y2E4F2_9PEZI</name>
<dbReference type="AlphaFoldDB" id="A0A1Y2E4F2"/>
<comment type="caution">
    <text evidence="1">The sequence shown here is derived from an EMBL/GenBank/DDBJ whole genome shotgun (WGS) entry which is preliminary data.</text>
</comment>
<proteinExistence type="predicted"/>
<protein>
    <submittedName>
        <fullName evidence="1">Uncharacterized protein</fullName>
    </submittedName>
</protein>
<dbReference type="InParanoid" id="A0A1Y2E4F2"/>
<dbReference type="Proteomes" id="UP000193689">
    <property type="component" value="Unassembled WGS sequence"/>
</dbReference>
<reference evidence="1 2" key="1">
    <citation type="submission" date="2016-07" db="EMBL/GenBank/DDBJ databases">
        <title>Pervasive Adenine N6-methylation of Active Genes in Fungi.</title>
        <authorList>
            <consortium name="DOE Joint Genome Institute"/>
            <person name="Mondo S.J."/>
            <person name="Dannebaum R.O."/>
            <person name="Kuo R.C."/>
            <person name="Labutti K."/>
            <person name="Haridas S."/>
            <person name="Kuo A."/>
            <person name="Salamov A."/>
            <person name="Ahrendt S.R."/>
            <person name="Lipzen A."/>
            <person name="Sullivan W."/>
            <person name="Andreopoulos W.B."/>
            <person name="Clum A."/>
            <person name="Lindquist E."/>
            <person name="Daum C."/>
            <person name="Ramamoorthy G.K."/>
            <person name="Gryganskyi A."/>
            <person name="Culley D."/>
            <person name="Magnuson J.K."/>
            <person name="James T.Y."/>
            <person name="O'Malley M.A."/>
            <person name="Stajich J.E."/>
            <person name="Spatafora J.W."/>
            <person name="Visel A."/>
            <person name="Grigoriev I.V."/>
        </authorList>
    </citation>
    <scope>NUCLEOTIDE SEQUENCE [LARGE SCALE GENOMIC DNA]</scope>
    <source>
        <strain evidence="1 2">CBS 129021</strain>
    </source>
</reference>
<evidence type="ECO:0000313" key="1">
    <source>
        <dbReference type="EMBL" id="ORY66402.1"/>
    </source>
</evidence>
<organism evidence="1 2">
    <name type="scientific">Pseudomassariella vexata</name>
    <dbReference type="NCBI Taxonomy" id="1141098"/>
    <lineage>
        <taxon>Eukaryota</taxon>
        <taxon>Fungi</taxon>
        <taxon>Dikarya</taxon>
        <taxon>Ascomycota</taxon>
        <taxon>Pezizomycotina</taxon>
        <taxon>Sordariomycetes</taxon>
        <taxon>Xylariomycetidae</taxon>
        <taxon>Amphisphaeriales</taxon>
        <taxon>Pseudomassariaceae</taxon>
        <taxon>Pseudomassariella</taxon>
    </lineage>
</organism>
<keyword evidence="2" id="KW-1185">Reference proteome</keyword>
<evidence type="ECO:0000313" key="2">
    <source>
        <dbReference type="Proteomes" id="UP000193689"/>
    </source>
</evidence>
<dbReference type="RefSeq" id="XP_040717366.1">
    <property type="nucleotide sequence ID" value="XM_040853918.1"/>
</dbReference>
<accession>A0A1Y2E4F2</accession>
<dbReference type="GeneID" id="63770130"/>